<evidence type="ECO:0000256" key="2">
    <source>
        <dbReference type="ARBA" id="ARBA00008520"/>
    </source>
</evidence>
<organism evidence="5 6">
    <name type="scientific">Amycolatopsis acidicola</name>
    <dbReference type="NCBI Taxonomy" id="2596893"/>
    <lineage>
        <taxon>Bacteria</taxon>
        <taxon>Bacillati</taxon>
        <taxon>Actinomycetota</taxon>
        <taxon>Actinomycetes</taxon>
        <taxon>Pseudonocardiales</taxon>
        <taxon>Pseudonocardiaceae</taxon>
        <taxon>Amycolatopsis</taxon>
    </lineage>
</organism>
<evidence type="ECO:0000256" key="1">
    <source>
        <dbReference type="ARBA" id="ARBA00004196"/>
    </source>
</evidence>
<protein>
    <submittedName>
        <fullName evidence="5">Extracellular solute-binding protein</fullName>
    </submittedName>
</protein>
<dbReference type="EMBL" id="VMNW02000130">
    <property type="protein sequence ID" value="KAA9149863.1"/>
    <property type="molecule type" value="Genomic_DNA"/>
</dbReference>
<keyword evidence="6" id="KW-1185">Reference proteome</keyword>
<dbReference type="Pfam" id="PF01547">
    <property type="entry name" value="SBP_bac_1"/>
    <property type="match status" value="1"/>
</dbReference>
<gene>
    <name evidence="5" type="ORF">FPZ12_042375</name>
</gene>
<dbReference type="Proteomes" id="UP000319769">
    <property type="component" value="Unassembled WGS sequence"/>
</dbReference>
<dbReference type="GO" id="GO:0030313">
    <property type="term" value="C:cell envelope"/>
    <property type="evidence" value="ECO:0007669"/>
    <property type="project" value="UniProtKB-SubCell"/>
</dbReference>
<keyword evidence="4" id="KW-0732">Signal</keyword>
<dbReference type="PROSITE" id="PS51257">
    <property type="entry name" value="PROKAR_LIPOPROTEIN"/>
    <property type="match status" value="1"/>
</dbReference>
<keyword evidence="3" id="KW-0813">Transport</keyword>
<dbReference type="SUPFAM" id="SSF53850">
    <property type="entry name" value="Periplasmic binding protein-like II"/>
    <property type="match status" value="1"/>
</dbReference>
<name>A0A5N0UNH2_9PSEU</name>
<comment type="caution">
    <text evidence="5">The sequence shown here is derived from an EMBL/GenBank/DDBJ whole genome shotgun (WGS) entry which is preliminary data.</text>
</comment>
<comment type="similarity">
    <text evidence="2">Belongs to the bacterial solute-binding protein 1 family.</text>
</comment>
<sequence>MNPTLRRSGRSPRRLARRGAAIAAALVLVTGLTACGPDIGSGGGQAAGTMLEAPTDASPKGEITIWDRSGDLYKVFDAAIQQFTKKYPGITVHHEAVDIDSKLQNTLITGTDVPDGVFLDDAKVGSYVDHLYNLKDVLAPYVKDIAKQKVDVNTVNGGIYGVPFDLDPGLLFYNAKALSAAGIDPDGIKTYDDLLAAAKKYQQYKPGSKPIHLEQDSFNSQLQLEMYASQFGTSLAGPDGSLRLNSAPYQQILTWLDTVQKDGLGTRAEYLKPSDVGALDSGDEVFYPWAIWFDYAPQQQLTATKGDWRAMALPAWSEGGARSGAMGGSSFVIPKDSKNPQLAWLFYQFLTFDPAGYSAVYGPNSVYPGGMNTSVPAYQPAADPAKPLFQPIDAMGGQDLWQTAVAAGREIPGSAPIPTWWEAATDYLGTDLQKMLDGSMTPQQVIDQASKDIQTNLVERK</sequence>
<dbReference type="Gene3D" id="3.40.190.10">
    <property type="entry name" value="Periplasmic binding protein-like II"/>
    <property type="match status" value="1"/>
</dbReference>
<comment type="subcellular location">
    <subcellularLocation>
        <location evidence="1">Cell envelope</location>
    </subcellularLocation>
</comment>
<reference evidence="5" key="1">
    <citation type="submission" date="2019-09" db="EMBL/GenBank/DDBJ databases">
        <authorList>
            <person name="Teo W.F.A."/>
            <person name="Duangmal K."/>
        </authorList>
    </citation>
    <scope>NUCLEOTIDE SEQUENCE [LARGE SCALE GENOMIC DNA]</scope>
    <source>
        <strain evidence="5">K81G1</strain>
    </source>
</reference>
<dbReference type="OrthoDB" id="1650177at2"/>
<evidence type="ECO:0000313" key="6">
    <source>
        <dbReference type="Proteomes" id="UP000319769"/>
    </source>
</evidence>
<evidence type="ECO:0000256" key="4">
    <source>
        <dbReference type="ARBA" id="ARBA00022729"/>
    </source>
</evidence>
<dbReference type="AlphaFoldDB" id="A0A5N0UNH2"/>
<dbReference type="InterPro" id="IPR050490">
    <property type="entry name" value="Bact_solute-bd_prot1"/>
</dbReference>
<dbReference type="RefSeq" id="WP_144760852.1">
    <property type="nucleotide sequence ID" value="NZ_VMNW02000130.1"/>
</dbReference>
<dbReference type="InterPro" id="IPR006059">
    <property type="entry name" value="SBP"/>
</dbReference>
<proteinExistence type="inferred from homology"/>
<accession>A0A5N0UNH2</accession>
<evidence type="ECO:0000256" key="3">
    <source>
        <dbReference type="ARBA" id="ARBA00022448"/>
    </source>
</evidence>
<dbReference type="PANTHER" id="PTHR43649">
    <property type="entry name" value="ARABINOSE-BINDING PROTEIN-RELATED"/>
    <property type="match status" value="1"/>
</dbReference>
<dbReference type="PANTHER" id="PTHR43649:SF31">
    <property type="entry name" value="SN-GLYCEROL-3-PHOSPHATE-BINDING PERIPLASMIC PROTEIN UGPB"/>
    <property type="match status" value="1"/>
</dbReference>
<evidence type="ECO:0000313" key="5">
    <source>
        <dbReference type="EMBL" id="KAA9149863.1"/>
    </source>
</evidence>